<evidence type="ECO:0000256" key="3">
    <source>
        <dbReference type="ARBA" id="ARBA00022801"/>
    </source>
</evidence>
<evidence type="ECO:0000313" key="8">
    <source>
        <dbReference type="EMBL" id="ETM48996.1"/>
    </source>
</evidence>
<sequence>MVRAKHTANILRSLQIQATTSSSSSSSDAESDGENGSDSNESSGTNEARFEGIPNAQTTDDIEEIDSVPDGNTGTHSDAKNSNVSGEVIEEKLPQASADSDQADSEDEERSEVASSGSRKRDHAECEDELYYAAPLRKYHRSWKDLEKRLKSYQEETHTVLVISETMNVRLRNQKISKMKIHAGKPQSELPLVPEELDPYQRVYICTHGWKERVRSKGQRPRQNMKGVGCPMRFRAQFVERDEGKWRIEIKQAFYGHNHVLSEEVYRVYPSVRQVPVDSPIISDVELMVASGSKASKIYEYIRERTPHYIQLKDVHNLVARIRNSGGRLSDEDLVAELLVSFELESPGNVAAIDEDGSGHTAVVTISSQHMRKLYKRFPEILLVNCTHKTNRCVSFLIMVKQVLAKFRSLANDWKLTKVIMVDKDLTEIGVLRSMFPDARILLCQFHVLKWLRGAVRDDSKYDTFPSAILKQMDHCVSNMVYSKSDDEFQLHAAEFKYLACRDGRHTLWTYFDRNWVACKEMWVTQHRMELPHFRNNTNNRLESFFGKLKADLDSPMSMRECLEATIRYQRCKEDEYATRVVMPGTRRDLTYDDEMNQLLGMTSEWVAEVFEPEYKFALDPNVAKFYRIEDEDLYVNLYRDGRKHRVDKYNWMCTCEFSSTMKLPCRHGMIYRKHVAHMLTIPYSSIPARWLRVGALDEEIAAVDVPLRISAPCADVKRMKRMSDRDKYRAAQSAFSRINTELTDLPDDKFRAALDHLEKWGARLRRGDVRMGTQEAPDEVKPSSQVAKPVAADTPDEEKDAKRHGGICDQEERDENEQEEKEGNEEKVENVHGGDQEEKNENSISKVFSKQSQQKKVKVKPFNPRTRVGRPRKNRALEASQRKQSRQEFNQGCKLRGALRGDDVVEVADFIRSCEPPLSDLASFLNTFEERFSKLKPKQLSVVWRVPEPTIAPYRLPEGLVREGLYLIRCKSPSNEPIDLCTPVDATAECWVLTVDGIGEFTHQQLLAMQYVWTLVHASEAGMSCYSWLMNIADDQISHEDTAGLAKRIWDAWPQEILPGFGIGFDITWVHLYSARSGIWYNDNLISAYAKTMESKYGNNTTIFLPAMKIPLPKTPKKGMRLPTTTLSEVSAASEGVIFMPLNINNNHWTCIVVDGPKQTVYCYDSTNKRANHNLLAELADELVKKSLPQGYSITPIHNPIQKDGYNCGLFICLYFWRRFWKEAGSDYTETGLVRRRWDVMHLIVEFSDGSKEKETVAA</sequence>
<evidence type="ECO:0000259" key="7">
    <source>
        <dbReference type="PROSITE" id="PS50966"/>
    </source>
</evidence>
<reference evidence="8" key="1">
    <citation type="submission" date="2013-11" db="EMBL/GenBank/DDBJ databases">
        <title>The Genome Sequence of Phytophthora parasitica IAC_01/95.</title>
        <authorList>
            <consortium name="The Broad Institute Genomics Platform"/>
            <person name="Russ C."/>
            <person name="Tyler B."/>
            <person name="Panabieres F."/>
            <person name="Shan W."/>
            <person name="Tripathy S."/>
            <person name="Grunwald N."/>
            <person name="Machado M."/>
            <person name="Johnson C.S."/>
            <person name="Arredondo F."/>
            <person name="Hong C."/>
            <person name="Coffey M."/>
            <person name="Young S.K."/>
            <person name="Zeng Q."/>
            <person name="Gargeya S."/>
            <person name="Fitzgerald M."/>
            <person name="Abouelleil A."/>
            <person name="Alvarado L."/>
            <person name="Chapman S.B."/>
            <person name="Gainer-Dewar J."/>
            <person name="Goldberg J."/>
            <person name="Griggs A."/>
            <person name="Gujja S."/>
            <person name="Hansen M."/>
            <person name="Howarth C."/>
            <person name="Imamovic A."/>
            <person name="Ireland A."/>
            <person name="Larimer J."/>
            <person name="McCowan C."/>
            <person name="Murphy C."/>
            <person name="Pearson M."/>
            <person name="Poon T.W."/>
            <person name="Priest M."/>
            <person name="Roberts A."/>
            <person name="Saif S."/>
            <person name="Shea T."/>
            <person name="Sykes S."/>
            <person name="Wortman J."/>
            <person name="Nusbaum C."/>
            <person name="Birren B."/>
        </authorList>
    </citation>
    <scope>NUCLEOTIDE SEQUENCE [LARGE SCALE GENOMIC DNA]</scope>
    <source>
        <strain evidence="8">IAC_01/95</strain>
    </source>
</reference>
<dbReference type="PROSITE" id="PS50966">
    <property type="entry name" value="ZF_SWIM"/>
    <property type="match status" value="1"/>
</dbReference>
<name>W2NK82_PHYNI</name>
<evidence type="ECO:0008006" key="9">
    <source>
        <dbReference type="Google" id="ProtNLM"/>
    </source>
</evidence>
<keyword evidence="3" id="KW-0378">Hydrolase</keyword>
<dbReference type="InterPro" id="IPR003653">
    <property type="entry name" value="Peptidase_C48_C"/>
</dbReference>
<dbReference type="GO" id="GO:0008234">
    <property type="term" value="F:cysteine-type peptidase activity"/>
    <property type="evidence" value="ECO:0007669"/>
    <property type="project" value="InterPro"/>
</dbReference>
<feature type="compositionally biased region" description="Polar residues" evidence="5">
    <location>
        <begin position="70"/>
        <end position="85"/>
    </location>
</feature>
<feature type="domain" description="Ubiquitin-like protease family profile" evidence="6">
    <location>
        <begin position="1036"/>
        <end position="1220"/>
    </location>
</feature>
<evidence type="ECO:0000256" key="5">
    <source>
        <dbReference type="SAM" id="MobiDB-lite"/>
    </source>
</evidence>
<keyword evidence="2" id="KW-0645">Protease</keyword>
<dbReference type="GO" id="GO:0006508">
    <property type="term" value="P:proteolysis"/>
    <property type="evidence" value="ECO:0007669"/>
    <property type="project" value="UniProtKB-KW"/>
</dbReference>
<accession>W2NK82</accession>
<dbReference type="PANTHER" id="PTHR31569:SF4">
    <property type="entry name" value="SWIM-TYPE DOMAIN-CONTAINING PROTEIN"/>
    <property type="match status" value="1"/>
</dbReference>
<keyword evidence="4" id="KW-0862">Zinc</keyword>
<dbReference type="PROSITE" id="PS50600">
    <property type="entry name" value="ULP_PROTEASE"/>
    <property type="match status" value="1"/>
</dbReference>
<proteinExistence type="inferred from homology"/>
<feature type="compositionally biased region" description="Acidic residues" evidence="5">
    <location>
        <begin position="810"/>
        <end position="824"/>
    </location>
</feature>
<evidence type="ECO:0000256" key="1">
    <source>
        <dbReference type="ARBA" id="ARBA00005234"/>
    </source>
</evidence>
<dbReference type="InterPro" id="IPR038765">
    <property type="entry name" value="Papain-like_cys_pep_sf"/>
</dbReference>
<dbReference type="Gene3D" id="3.40.395.10">
    <property type="entry name" value="Adenoviral Proteinase, Chain A"/>
    <property type="match status" value="1"/>
</dbReference>
<feature type="compositionally biased region" description="Low complexity" evidence="5">
    <location>
        <begin position="18"/>
        <end position="28"/>
    </location>
</feature>
<evidence type="ECO:0000256" key="4">
    <source>
        <dbReference type="PROSITE-ProRule" id="PRU00325"/>
    </source>
</evidence>
<comment type="similarity">
    <text evidence="1">Belongs to the peptidase C48 family.</text>
</comment>
<keyword evidence="4" id="KW-0479">Metal-binding</keyword>
<dbReference type="GO" id="GO:0008270">
    <property type="term" value="F:zinc ion binding"/>
    <property type="evidence" value="ECO:0007669"/>
    <property type="project" value="UniProtKB-KW"/>
</dbReference>
<dbReference type="InterPro" id="IPR052579">
    <property type="entry name" value="Zinc_finger_SWIM"/>
</dbReference>
<dbReference type="Pfam" id="PF02902">
    <property type="entry name" value="Peptidase_C48"/>
    <property type="match status" value="1"/>
</dbReference>
<dbReference type="InterPro" id="IPR048324">
    <property type="entry name" value="ZSWIM1-3_RNaseH-like"/>
</dbReference>
<dbReference type="InterPro" id="IPR007527">
    <property type="entry name" value="Znf_SWIM"/>
</dbReference>
<feature type="region of interest" description="Disordered" evidence="5">
    <location>
        <begin position="769"/>
        <end position="890"/>
    </location>
</feature>
<feature type="compositionally biased region" description="Acidic residues" evidence="5">
    <location>
        <begin position="101"/>
        <end position="110"/>
    </location>
</feature>
<dbReference type="VEuPathDB" id="FungiDB:PPTG_02860"/>
<evidence type="ECO:0000259" key="6">
    <source>
        <dbReference type="PROSITE" id="PS50600"/>
    </source>
</evidence>
<organism evidence="8">
    <name type="scientific">Phytophthora nicotianae</name>
    <name type="common">Potato buckeye rot agent</name>
    <name type="synonym">Phytophthora parasitica</name>
    <dbReference type="NCBI Taxonomy" id="4792"/>
    <lineage>
        <taxon>Eukaryota</taxon>
        <taxon>Sar</taxon>
        <taxon>Stramenopiles</taxon>
        <taxon>Oomycota</taxon>
        <taxon>Peronosporomycetes</taxon>
        <taxon>Peronosporales</taxon>
        <taxon>Peronosporaceae</taxon>
        <taxon>Phytophthora</taxon>
    </lineage>
</organism>
<dbReference type="Proteomes" id="UP000054532">
    <property type="component" value="Unassembled WGS sequence"/>
</dbReference>
<evidence type="ECO:0000256" key="2">
    <source>
        <dbReference type="ARBA" id="ARBA00022670"/>
    </source>
</evidence>
<protein>
    <recommendedName>
        <fullName evidence="9">Ubiquitin-like protease family profile domain-containing protein</fullName>
    </recommendedName>
</protein>
<feature type="compositionally biased region" description="Basic and acidic residues" evidence="5">
    <location>
        <begin position="825"/>
        <end position="842"/>
    </location>
</feature>
<dbReference type="SUPFAM" id="SSF54001">
    <property type="entry name" value="Cysteine proteinases"/>
    <property type="match status" value="1"/>
</dbReference>
<keyword evidence="4" id="KW-0863">Zinc-finger</keyword>
<gene>
    <name evidence="8" type="ORF">L914_06554</name>
</gene>
<dbReference type="EMBL" id="KI692208">
    <property type="protein sequence ID" value="ETM48996.1"/>
    <property type="molecule type" value="Genomic_DNA"/>
</dbReference>
<feature type="region of interest" description="Disordered" evidence="5">
    <location>
        <begin position="1"/>
        <end position="125"/>
    </location>
</feature>
<dbReference type="Pfam" id="PF21056">
    <property type="entry name" value="ZSWIM1-3_RNaseH-like"/>
    <property type="match status" value="1"/>
</dbReference>
<dbReference type="AlphaFoldDB" id="W2NK82"/>
<feature type="domain" description="SWIM-type" evidence="7">
    <location>
        <begin position="639"/>
        <end position="677"/>
    </location>
</feature>
<dbReference type="PANTHER" id="PTHR31569">
    <property type="entry name" value="SWIM-TYPE DOMAIN-CONTAINING PROTEIN"/>
    <property type="match status" value="1"/>
</dbReference>